<protein>
    <submittedName>
        <fullName evidence="2">Uncharacterized protein</fullName>
    </submittedName>
</protein>
<evidence type="ECO:0000313" key="2">
    <source>
        <dbReference type="EMBL" id="AXM42960.1"/>
    </source>
</evidence>
<feature type="compositionally biased region" description="Basic and acidic residues" evidence="1">
    <location>
        <begin position="202"/>
        <end position="212"/>
    </location>
</feature>
<dbReference type="EMBL" id="MH069655">
    <property type="protein sequence ID" value="AXM42960.1"/>
    <property type="molecule type" value="Genomic_DNA"/>
</dbReference>
<feature type="compositionally biased region" description="Pro residues" evidence="1">
    <location>
        <begin position="47"/>
        <end position="74"/>
    </location>
</feature>
<sequence length="212" mass="23213">MRLHQGLLLGAASVLLLSVVAWLAMRPDAPGGLPSGKEPVARAPQVTSPPRPVDVPPSPPPAMMPTGRPVPSPETTPGRKPEPTQVSGDEEVLPPGPDTRTDRFEPQNGEDPEVRTLLSVGDIRMGAVRGSEIRDEAALRAVLVRIGEDLERRMKETRPQSELGYQEVLDGYRDEMARFMNGQIEMRGPGFTIGTEVGPPLPREKWWKPRPQ</sequence>
<accession>A0A3S5GP55</accession>
<feature type="region of interest" description="Disordered" evidence="1">
    <location>
        <begin position="189"/>
        <end position="212"/>
    </location>
</feature>
<gene>
    <name evidence="2" type="primary">orf7</name>
</gene>
<proteinExistence type="predicted"/>
<dbReference type="AlphaFoldDB" id="A0A3S5GP55"/>
<evidence type="ECO:0000256" key="1">
    <source>
        <dbReference type="SAM" id="MobiDB-lite"/>
    </source>
</evidence>
<organism evidence="2">
    <name type="scientific">Myxococcus fulvus</name>
    <dbReference type="NCBI Taxonomy" id="33"/>
    <lineage>
        <taxon>Bacteria</taxon>
        <taxon>Pseudomonadati</taxon>
        <taxon>Myxococcota</taxon>
        <taxon>Myxococcia</taxon>
        <taxon>Myxococcales</taxon>
        <taxon>Cystobacterineae</taxon>
        <taxon>Myxococcaceae</taxon>
        <taxon>Myxococcus</taxon>
    </lineage>
</organism>
<feature type="region of interest" description="Disordered" evidence="1">
    <location>
        <begin position="30"/>
        <end position="111"/>
    </location>
</feature>
<reference evidence="2" key="1">
    <citation type="submission" date="2018-03" db="EMBL/GenBank/DDBJ databases">
        <title>Statistical metabolomics uncovers the fulvuthiacenes as novel methoxymethacrylate secondary metabolites.</title>
        <authorList>
            <person name="Panter F."/>
            <person name="Krug D."/>
            <person name="Mueller R."/>
        </authorList>
    </citation>
    <scope>NUCLEOTIDE SEQUENCE</scope>
    <source>
        <strain evidence="2">SBMx132</strain>
    </source>
</reference>
<name>A0A3S5GP55_MYXFU</name>